<feature type="transmembrane region" description="Helical" evidence="1">
    <location>
        <begin position="26"/>
        <end position="44"/>
    </location>
</feature>
<proteinExistence type="predicted"/>
<name>A0ABV8CCR9_9GAMM</name>
<dbReference type="Proteomes" id="UP001595758">
    <property type="component" value="Unassembled WGS sequence"/>
</dbReference>
<sequence>MATSDDAQKELQPQVQEIKKCRWQHYLLLPAAVLALILSGYSSYQTWQLKSQAGRIQTGLQEDLAAFRMSQQDANNQWQTASQDRQQKLQIRVEELNKTLKTALQQRFYQKQDWLLLKARYLLELAQINAHWSKDQQTTVVLLQEADKVLQDTAEQSIYPVRQAIADEIAQIQANPAVDIVGILSKLDAAQNTVTQLPVRRQTTPVTSGAEKTTQSAWRERLSENISLLEKLVVIRHHNKDIKQMLSPVYQSLLIETIRMDLQEAQWAVLQGNSTIYQQALAQALREIKRVFEQNAQGTQALISQLEALQQNKLDIARPQLEQSLSLLNQFIEQKTQVPMPATEGNPQ</sequence>
<gene>
    <name evidence="2" type="ORF">ACFORL_02750</name>
</gene>
<evidence type="ECO:0000313" key="2">
    <source>
        <dbReference type="EMBL" id="MFC3908001.1"/>
    </source>
</evidence>
<reference evidence="3" key="1">
    <citation type="journal article" date="2019" name="Int. J. Syst. Evol. Microbiol.">
        <title>The Global Catalogue of Microorganisms (GCM) 10K type strain sequencing project: providing services to taxonomists for standard genome sequencing and annotation.</title>
        <authorList>
            <consortium name="The Broad Institute Genomics Platform"/>
            <consortium name="The Broad Institute Genome Sequencing Center for Infectious Disease"/>
            <person name="Wu L."/>
            <person name="Ma J."/>
        </authorList>
    </citation>
    <scope>NUCLEOTIDE SEQUENCE [LARGE SCALE GENOMIC DNA]</scope>
    <source>
        <strain evidence="3">CCUG 59858</strain>
    </source>
</reference>
<dbReference type="RefSeq" id="WP_382340891.1">
    <property type="nucleotide sequence ID" value="NZ_JBHSAB010000002.1"/>
</dbReference>
<accession>A0ABV8CCR9</accession>
<dbReference type="InterPro" id="IPR007470">
    <property type="entry name" value="HemX"/>
</dbReference>
<protein>
    <submittedName>
        <fullName evidence="2">Uroporphyrinogen-III C-methyltransferase</fullName>
    </submittedName>
</protein>
<organism evidence="2 3">
    <name type="scientific">Legionella dresdenensis</name>
    <dbReference type="NCBI Taxonomy" id="450200"/>
    <lineage>
        <taxon>Bacteria</taxon>
        <taxon>Pseudomonadati</taxon>
        <taxon>Pseudomonadota</taxon>
        <taxon>Gammaproteobacteria</taxon>
        <taxon>Legionellales</taxon>
        <taxon>Legionellaceae</taxon>
        <taxon>Legionella</taxon>
    </lineage>
</organism>
<comment type="caution">
    <text evidence="2">The sequence shown here is derived from an EMBL/GenBank/DDBJ whole genome shotgun (WGS) entry which is preliminary data.</text>
</comment>
<keyword evidence="1" id="KW-0472">Membrane</keyword>
<dbReference type="EMBL" id="JBHSAB010000002">
    <property type="protein sequence ID" value="MFC3908001.1"/>
    <property type="molecule type" value="Genomic_DNA"/>
</dbReference>
<keyword evidence="1" id="KW-0812">Transmembrane</keyword>
<dbReference type="PANTHER" id="PTHR38043:SF1">
    <property type="entry name" value="PROTEIN HEMX"/>
    <property type="match status" value="1"/>
</dbReference>
<keyword evidence="1" id="KW-1133">Transmembrane helix</keyword>
<evidence type="ECO:0000313" key="3">
    <source>
        <dbReference type="Proteomes" id="UP001595758"/>
    </source>
</evidence>
<dbReference type="PANTHER" id="PTHR38043">
    <property type="entry name" value="PROTEIN HEMX"/>
    <property type="match status" value="1"/>
</dbReference>
<evidence type="ECO:0000256" key="1">
    <source>
        <dbReference type="SAM" id="Phobius"/>
    </source>
</evidence>
<dbReference type="Pfam" id="PF04375">
    <property type="entry name" value="HemX"/>
    <property type="match status" value="1"/>
</dbReference>
<keyword evidence="3" id="KW-1185">Reference proteome</keyword>